<dbReference type="AlphaFoldDB" id="A0A0C3K6V5"/>
<name>A0A0C3K6V5_PISTI</name>
<keyword evidence="1" id="KW-0732">Signal</keyword>
<dbReference type="HOGENOM" id="CLU_042825_0_0_1"/>
<dbReference type="EMBL" id="KN831967">
    <property type="protein sequence ID" value="KIO05312.1"/>
    <property type="molecule type" value="Genomic_DNA"/>
</dbReference>
<dbReference type="InParanoid" id="A0A0C3K6V5"/>
<sequence length="386" mass="41313">MPFGRLSRLSALAVVGCLPSALGFQPGADYGDYKTTNLYNCSGSFHTSNVTVPNSADTLPQIQPLSASGWEHWDFFSHGTFPIILRWSQGDQSMSNTSPSVGKIDVLIQNVNGTNVQSTLAGQLTYKSGDVNEVMIGPNSFKWDSAAQWFNVTLRVDGYTLVLNTFSAMLDSFHPNVGYYNGLLSNVGDPAVYGSVPVPRGHSYGYLATPDHQNISIDALTVLQHTFSQQALPPYINKYSTAVAWGYSKSFYDTHVFYQIEESNGTVHEAAYLGRAIPLPGSSGTFESTSVTYAVTDDTALYQLSVNPVMGMINASLPGCPATNNISYAFNLTTANSLANFTDLGGGVTMYYALNGSTTAPFGGSAVTGSIAGVFQLYQAPAKQSC</sequence>
<evidence type="ECO:0008006" key="4">
    <source>
        <dbReference type="Google" id="ProtNLM"/>
    </source>
</evidence>
<evidence type="ECO:0000313" key="3">
    <source>
        <dbReference type="Proteomes" id="UP000054217"/>
    </source>
</evidence>
<keyword evidence="3" id="KW-1185">Reference proteome</keyword>
<accession>A0A0C3K6V5</accession>
<organism evidence="2 3">
    <name type="scientific">Pisolithus tinctorius Marx 270</name>
    <dbReference type="NCBI Taxonomy" id="870435"/>
    <lineage>
        <taxon>Eukaryota</taxon>
        <taxon>Fungi</taxon>
        <taxon>Dikarya</taxon>
        <taxon>Basidiomycota</taxon>
        <taxon>Agaricomycotina</taxon>
        <taxon>Agaricomycetes</taxon>
        <taxon>Agaricomycetidae</taxon>
        <taxon>Boletales</taxon>
        <taxon>Sclerodermatineae</taxon>
        <taxon>Pisolithaceae</taxon>
        <taxon>Pisolithus</taxon>
    </lineage>
</organism>
<evidence type="ECO:0000313" key="2">
    <source>
        <dbReference type="EMBL" id="KIO05312.1"/>
    </source>
</evidence>
<reference evidence="2 3" key="1">
    <citation type="submission" date="2014-04" db="EMBL/GenBank/DDBJ databases">
        <authorList>
            <consortium name="DOE Joint Genome Institute"/>
            <person name="Kuo A."/>
            <person name="Kohler A."/>
            <person name="Costa M.D."/>
            <person name="Nagy L.G."/>
            <person name="Floudas D."/>
            <person name="Copeland A."/>
            <person name="Barry K.W."/>
            <person name="Cichocki N."/>
            <person name="Veneault-Fourrey C."/>
            <person name="LaButti K."/>
            <person name="Lindquist E.A."/>
            <person name="Lipzen A."/>
            <person name="Lundell T."/>
            <person name="Morin E."/>
            <person name="Murat C."/>
            <person name="Sun H."/>
            <person name="Tunlid A."/>
            <person name="Henrissat B."/>
            <person name="Grigoriev I.V."/>
            <person name="Hibbett D.S."/>
            <person name="Martin F."/>
            <person name="Nordberg H.P."/>
            <person name="Cantor M.N."/>
            <person name="Hua S.X."/>
        </authorList>
    </citation>
    <scope>NUCLEOTIDE SEQUENCE [LARGE SCALE GENOMIC DNA]</scope>
    <source>
        <strain evidence="2 3">Marx 270</strain>
    </source>
</reference>
<gene>
    <name evidence="2" type="ORF">M404DRAFT_141119</name>
</gene>
<dbReference type="OrthoDB" id="2647171at2759"/>
<feature type="chain" id="PRO_5002179312" description="Glycoside hydrolase family 131 protein" evidence="1">
    <location>
        <begin position="24"/>
        <end position="386"/>
    </location>
</feature>
<dbReference type="Proteomes" id="UP000054217">
    <property type="component" value="Unassembled WGS sequence"/>
</dbReference>
<reference evidence="3" key="2">
    <citation type="submission" date="2015-01" db="EMBL/GenBank/DDBJ databases">
        <title>Evolutionary Origins and Diversification of the Mycorrhizal Mutualists.</title>
        <authorList>
            <consortium name="DOE Joint Genome Institute"/>
            <consortium name="Mycorrhizal Genomics Consortium"/>
            <person name="Kohler A."/>
            <person name="Kuo A."/>
            <person name="Nagy L.G."/>
            <person name="Floudas D."/>
            <person name="Copeland A."/>
            <person name="Barry K.W."/>
            <person name="Cichocki N."/>
            <person name="Veneault-Fourrey C."/>
            <person name="LaButti K."/>
            <person name="Lindquist E.A."/>
            <person name="Lipzen A."/>
            <person name="Lundell T."/>
            <person name="Morin E."/>
            <person name="Murat C."/>
            <person name="Riley R."/>
            <person name="Ohm R."/>
            <person name="Sun H."/>
            <person name="Tunlid A."/>
            <person name="Henrissat B."/>
            <person name="Grigoriev I.V."/>
            <person name="Hibbett D.S."/>
            <person name="Martin F."/>
        </authorList>
    </citation>
    <scope>NUCLEOTIDE SEQUENCE [LARGE SCALE GENOMIC DNA]</scope>
    <source>
        <strain evidence="3">Marx 270</strain>
    </source>
</reference>
<proteinExistence type="predicted"/>
<protein>
    <recommendedName>
        <fullName evidence="4">Glycoside hydrolase family 131 protein</fullName>
    </recommendedName>
</protein>
<evidence type="ECO:0000256" key="1">
    <source>
        <dbReference type="SAM" id="SignalP"/>
    </source>
</evidence>
<feature type="signal peptide" evidence="1">
    <location>
        <begin position="1"/>
        <end position="23"/>
    </location>
</feature>